<proteinExistence type="predicted"/>
<gene>
    <name evidence="1" type="ORF">GCM10023211_09240</name>
</gene>
<accession>A0ABP9N8S5</accession>
<comment type="caution">
    <text evidence="1">The sequence shown here is derived from an EMBL/GenBank/DDBJ whole genome shotgun (WGS) entry which is preliminary data.</text>
</comment>
<sequence>MIFGDPYQVAIQIEKIDILCSPSGMFNFIIDDLLIPGKGGND</sequence>
<protein>
    <submittedName>
        <fullName evidence="1">Uncharacterized protein</fullName>
    </submittedName>
</protein>
<name>A0ABP9N8S5_9GAMM</name>
<dbReference type="EMBL" id="BAABHY010000001">
    <property type="protein sequence ID" value="GAA5107773.1"/>
    <property type="molecule type" value="Genomic_DNA"/>
</dbReference>
<evidence type="ECO:0000313" key="1">
    <source>
        <dbReference type="EMBL" id="GAA5107773.1"/>
    </source>
</evidence>
<organism evidence="1 2">
    <name type="scientific">Orbus sasakiae</name>
    <dbReference type="NCBI Taxonomy" id="1078475"/>
    <lineage>
        <taxon>Bacteria</taxon>
        <taxon>Pseudomonadati</taxon>
        <taxon>Pseudomonadota</taxon>
        <taxon>Gammaproteobacteria</taxon>
        <taxon>Orbales</taxon>
        <taxon>Orbaceae</taxon>
        <taxon>Orbus</taxon>
    </lineage>
</organism>
<dbReference type="Proteomes" id="UP001500171">
    <property type="component" value="Unassembled WGS sequence"/>
</dbReference>
<reference evidence="2" key="1">
    <citation type="journal article" date="2019" name="Int. J. Syst. Evol. Microbiol.">
        <title>The Global Catalogue of Microorganisms (GCM) 10K type strain sequencing project: providing services to taxonomists for standard genome sequencing and annotation.</title>
        <authorList>
            <consortium name="The Broad Institute Genomics Platform"/>
            <consortium name="The Broad Institute Genome Sequencing Center for Infectious Disease"/>
            <person name="Wu L."/>
            <person name="Ma J."/>
        </authorList>
    </citation>
    <scope>NUCLEOTIDE SEQUENCE [LARGE SCALE GENOMIC DNA]</scope>
    <source>
        <strain evidence="2">JCM 18050</strain>
    </source>
</reference>
<keyword evidence="2" id="KW-1185">Reference proteome</keyword>
<evidence type="ECO:0000313" key="2">
    <source>
        <dbReference type="Proteomes" id="UP001500171"/>
    </source>
</evidence>